<reference evidence="3" key="2">
    <citation type="submission" date="2009-11" db="EMBL/GenBank/DDBJ databases">
        <title>The Genome Sequence of Allomyces macrogynus strain ATCC 38327.</title>
        <authorList>
            <consortium name="The Broad Institute Genome Sequencing Platform"/>
            <person name="Russ C."/>
            <person name="Cuomo C."/>
            <person name="Shea T."/>
            <person name="Young S.K."/>
            <person name="Zeng Q."/>
            <person name="Koehrsen M."/>
            <person name="Haas B."/>
            <person name="Borodovsky M."/>
            <person name="Guigo R."/>
            <person name="Alvarado L."/>
            <person name="Berlin A."/>
            <person name="Borenstein D."/>
            <person name="Chen Z."/>
            <person name="Engels R."/>
            <person name="Freedman E."/>
            <person name="Gellesch M."/>
            <person name="Goldberg J."/>
            <person name="Griggs A."/>
            <person name="Gujja S."/>
            <person name="Heiman D."/>
            <person name="Hepburn T."/>
            <person name="Howarth C."/>
            <person name="Jen D."/>
            <person name="Larson L."/>
            <person name="Lewis B."/>
            <person name="Mehta T."/>
            <person name="Park D."/>
            <person name="Pearson M."/>
            <person name="Roberts A."/>
            <person name="Saif S."/>
            <person name="Shenoy N."/>
            <person name="Sisk P."/>
            <person name="Stolte C."/>
            <person name="Sykes S."/>
            <person name="Walk T."/>
            <person name="White J."/>
            <person name="Yandava C."/>
            <person name="Burger G."/>
            <person name="Gray M.W."/>
            <person name="Holland P.W.H."/>
            <person name="King N."/>
            <person name="Lang F.B.F."/>
            <person name="Roger A.J."/>
            <person name="Ruiz-Trillo I."/>
            <person name="Lander E."/>
            <person name="Nusbaum C."/>
        </authorList>
    </citation>
    <scope>NUCLEOTIDE SEQUENCE [LARGE SCALE GENOMIC DNA]</scope>
    <source>
        <strain evidence="3">ATCC 38327</strain>
    </source>
</reference>
<dbReference type="OrthoDB" id="10257284at2759"/>
<proteinExistence type="predicted"/>
<dbReference type="InterPro" id="IPR033379">
    <property type="entry name" value="Acid_Pase_AS"/>
</dbReference>
<accession>A0A0L0S2G2</accession>
<gene>
    <name evidence="2" type="ORF">AMAG_17930</name>
</gene>
<keyword evidence="3" id="KW-1185">Reference proteome</keyword>
<evidence type="ECO:0008006" key="4">
    <source>
        <dbReference type="Google" id="ProtNLM"/>
    </source>
</evidence>
<feature type="region of interest" description="Disordered" evidence="1">
    <location>
        <begin position="1"/>
        <end position="25"/>
    </location>
</feature>
<feature type="compositionally biased region" description="Polar residues" evidence="1">
    <location>
        <begin position="94"/>
        <end position="104"/>
    </location>
</feature>
<dbReference type="SUPFAM" id="SSF53254">
    <property type="entry name" value="Phosphoglycerate mutase-like"/>
    <property type="match status" value="1"/>
</dbReference>
<dbReference type="InterPro" id="IPR029033">
    <property type="entry name" value="His_PPase_superfam"/>
</dbReference>
<reference evidence="2 3" key="1">
    <citation type="submission" date="2009-11" db="EMBL/GenBank/DDBJ databases">
        <title>Annotation of Allomyces macrogynus ATCC 38327.</title>
        <authorList>
            <consortium name="The Broad Institute Genome Sequencing Platform"/>
            <person name="Russ C."/>
            <person name="Cuomo C."/>
            <person name="Burger G."/>
            <person name="Gray M.W."/>
            <person name="Holland P.W.H."/>
            <person name="King N."/>
            <person name="Lang F.B.F."/>
            <person name="Roger A.J."/>
            <person name="Ruiz-Trillo I."/>
            <person name="Young S.K."/>
            <person name="Zeng Q."/>
            <person name="Gargeya S."/>
            <person name="Fitzgerald M."/>
            <person name="Haas B."/>
            <person name="Abouelleil A."/>
            <person name="Alvarado L."/>
            <person name="Arachchi H.M."/>
            <person name="Berlin A."/>
            <person name="Chapman S.B."/>
            <person name="Gearin G."/>
            <person name="Goldberg J."/>
            <person name="Griggs A."/>
            <person name="Gujja S."/>
            <person name="Hansen M."/>
            <person name="Heiman D."/>
            <person name="Howarth C."/>
            <person name="Larimer J."/>
            <person name="Lui A."/>
            <person name="MacDonald P.J.P."/>
            <person name="McCowen C."/>
            <person name="Montmayeur A."/>
            <person name="Murphy C."/>
            <person name="Neiman D."/>
            <person name="Pearson M."/>
            <person name="Priest M."/>
            <person name="Roberts A."/>
            <person name="Saif S."/>
            <person name="Shea T."/>
            <person name="Sisk P."/>
            <person name="Stolte C."/>
            <person name="Sykes S."/>
            <person name="Wortman J."/>
            <person name="Nusbaum C."/>
            <person name="Birren B."/>
        </authorList>
    </citation>
    <scope>NUCLEOTIDE SEQUENCE [LARGE SCALE GENOMIC DNA]</scope>
    <source>
        <strain evidence="2 3">ATCC 38327</strain>
    </source>
</reference>
<protein>
    <recommendedName>
        <fullName evidence="4">3-phytase</fullName>
    </recommendedName>
</protein>
<dbReference type="AlphaFoldDB" id="A0A0L0S2G2"/>
<dbReference type="PROSITE" id="PS00616">
    <property type="entry name" value="HIS_ACID_PHOSPHAT_1"/>
    <property type="match status" value="1"/>
</dbReference>
<dbReference type="Proteomes" id="UP000054350">
    <property type="component" value="Unassembled WGS sequence"/>
</dbReference>
<dbReference type="Gene3D" id="3.40.50.1240">
    <property type="entry name" value="Phosphoglycerate mutase-like"/>
    <property type="match status" value="1"/>
</dbReference>
<sequence>MSTSRGTSASGTTTTPTVSTATTSPRYVAPVASLLPPGSTVRAQYPSDLSLKLVQIVHRHGERTPIVPGLSHLVDPVYTNCHLGAFLALNSALSTSKPRASTQGPARRRPSAP</sequence>
<feature type="region of interest" description="Disordered" evidence="1">
    <location>
        <begin position="94"/>
        <end position="113"/>
    </location>
</feature>
<evidence type="ECO:0000313" key="3">
    <source>
        <dbReference type="Proteomes" id="UP000054350"/>
    </source>
</evidence>
<evidence type="ECO:0000313" key="2">
    <source>
        <dbReference type="EMBL" id="KNE56544.1"/>
    </source>
</evidence>
<organism evidence="2 3">
    <name type="scientific">Allomyces macrogynus (strain ATCC 38327)</name>
    <name type="common">Allomyces javanicus var. macrogynus</name>
    <dbReference type="NCBI Taxonomy" id="578462"/>
    <lineage>
        <taxon>Eukaryota</taxon>
        <taxon>Fungi</taxon>
        <taxon>Fungi incertae sedis</taxon>
        <taxon>Blastocladiomycota</taxon>
        <taxon>Blastocladiomycetes</taxon>
        <taxon>Blastocladiales</taxon>
        <taxon>Blastocladiaceae</taxon>
        <taxon>Allomyces</taxon>
    </lineage>
</organism>
<dbReference type="EMBL" id="GG745330">
    <property type="protein sequence ID" value="KNE56544.1"/>
    <property type="molecule type" value="Genomic_DNA"/>
</dbReference>
<dbReference type="VEuPathDB" id="FungiDB:AMAG_17930"/>
<evidence type="ECO:0000256" key="1">
    <source>
        <dbReference type="SAM" id="MobiDB-lite"/>
    </source>
</evidence>
<name>A0A0L0S2G2_ALLM3</name>